<evidence type="ECO:0000256" key="2">
    <source>
        <dbReference type="ARBA" id="ARBA00023239"/>
    </source>
</evidence>
<evidence type="ECO:0000313" key="5">
    <source>
        <dbReference type="EMBL" id="TWJ18357.1"/>
    </source>
</evidence>
<evidence type="ECO:0000256" key="1">
    <source>
        <dbReference type="ARBA" id="ARBA00007592"/>
    </source>
</evidence>
<gene>
    <name evidence="5" type="ORF">JN12_02577</name>
</gene>
<evidence type="ECO:0000256" key="3">
    <source>
        <dbReference type="PIRNR" id="PIRNR001365"/>
    </source>
</evidence>
<name>A0A562VKT1_9BACT</name>
<dbReference type="Gene3D" id="3.20.20.70">
    <property type="entry name" value="Aldolase class I"/>
    <property type="match status" value="1"/>
</dbReference>
<dbReference type="PANTHER" id="PTHR12128">
    <property type="entry name" value="DIHYDRODIPICOLINATE SYNTHASE"/>
    <property type="match status" value="1"/>
</dbReference>
<dbReference type="RefSeq" id="WP_145023374.1">
    <property type="nucleotide sequence ID" value="NZ_VLLN01000016.1"/>
</dbReference>
<dbReference type="InterPro" id="IPR013785">
    <property type="entry name" value="Aldolase_TIM"/>
</dbReference>
<evidence type="ECO:0000256" key="4">
    <source>
        <dbReference type="PIRSR" id="PIRSR001365-2"/>
    </source>
</evidence>
<dbReference type="PRINTS" id="PR00146">
    <property type="entry name" value="DHPICSNTHASE"/>
</dbReference>
<dbReference type="OrthoDB" id="199953at2"/>
<dbReference type="Pfam" id="PF00701">
    <property type="entry name" value="DHDPS"/>
    <property type="match status" value="1"/>
</dbReference>
<proteinExistence type="inferred from homology"/>
<accession>A0A562VKT1</accession>
<dbReference type="GO" id="GO:0008840">
    <property type="term" value="F:4-hydroxy-tetrahydrodipicolinate synthase activity"/>
    <property type="evidence" value="ECO:0007669"/>
    <property type="project" value="TreeGrafter"/>
</dbReference>
<dbReference type="PANTHER" id="PTHR12128:SF66">
    <property type="entry name" value="4-HYDROXY-2-OXOGLUTARATE ALDOLASE, MITOCHONDRIAL"/>
    <property type="match status" value="1"/>
</dbReference>
<dbReference type="AlphaFoldDB" id="A0A562VKT1"/>
<dbReference type="InterPro" id="IPR002220">
    <property type="entry name" value="DapA-like"/>
</dbReference>
<dbReference type="SMART" id="SM01130">
    <property type="entry name" value="DHDPS"/>
    <property type="match status" value="1"/>
</dbReference>
<comment type="similarity">
    <text evidence="1 3">Belongs to the DapA family.</text>
</comment>
<comment type="caution">
    <text evidence="5">The sequence shown here is derived from an EMBL/GenBank/DDBJ whole genome shotgun (WGS) entry which is preliminary data.</text>
</comment>
<organism evidence="5 6">
    <name type="scientific">Geobacter argillaceus</name>
    <dbReference type="NCBI Taxonomy" id="345631"/>
    <lineage>
        <taxon>Bacteria</taxon>
        <taxon>Pseudomonadati</taxon>
        <taxon>Thermodesulfobacteriota</taxon>
        <taxon>Desulfuromonadia</taxon>
        <taxon>Geobacterales</taxon>
        <taxon>Geobacteraceae</taxon>
        <taxon>Geobacter</taxon>
    </lineage>
</organism>
<dbReference type="EMBL" id="VLLN01000016">
    <property type="protein sequence ID" value="TWJ18357.1"/>
    <property type="molecule type" value="Genomic_DNA"/>
</dbReference>
<evidence type="ECO:0000313" key="6">
    <source>
        <dbReference type="Proteomes" id="UP000319449"/>
    </source>
</evidence>
<reference evidence="5 6" key="1">
    <citation type="submission" date="2019-07" db="EMBL/GenBank/DDBJ databases">
        <title>Genomic Encyclopedia of Archaeal and Bacterial Type Strains, Phase II (KMG-II): from individual species to whole genera.</title>
        <authorList>
            <person name="Goeker M."/>
        </authorList>
    </citation>
    <scope>NUCLEOTIDE SEQUENCE [LARGE SCALE GENOMIC DNA]</scope>
    <source>
        <strain evidence="5 6">ATCC BAA-1139</strain>
    </source>
</reference>
<dbReference type="GO" id="GO:0005829">
    <property type="term" value="C:cytosol"/>
    <property type="evidence" value="ECO:0007669"/>
    <property type="project" value="TreeGrafter"/>
</dbReference>
<dbReference type="Proteomes" id="UP000319449">
    <property type="component" value="Unassembled WGS sequence"/>
</dbReference>
<keyword evidence="2 3" id="KW-0456">Lyase</keyword>
<sequence length="299" mass="32509">MSERLKGVHTIVPTPFDEQGELDGESLFQLIDFLVRLGVDGVVVLGVMGEAPKLGETEQAEVLRIAVQAAAGRIPVFAGAGAAGTDLAIAKGIAAMRGGAAGLLVAPPPVQKNGVIFDYYRRIGEAVQAPLIRHDYPATTGILLDAELVARMFGEIEQVKVIKLEEPPTGPKITQLRRLCPELSILGGLGGMYFLDELQRGADGIMTGFSYPELLKAIYRSFIRNDLAEAQRIFYSACPLLRYEFQPGIGLALHKEIYRQRGAIRTAHVRHPGAQIDAELKRELAQLLAYCPPERLISV</sequence>
<dbReference type="SUPFAM" id="SSF51569">
    <property type="entry name" value="Aldolase"/>
    <property type="match status" value="1"/>
</dbReference>
<feature type="binding site" evidence="4">
    <location>
        <position position="206"/>
    </location>
    <ligand>
        <name>pyruvate</name>
        <dbReference type="ChEBI" id="CHEBI:15361"/>
    </ligand>
</feature>
<dbReference type="CDD" id="cd00408">
    <property type="entry name" value="DHDPS-like"/>
    <property type="match status" value="1"/>
</dbReference>
<dbReference type="PIRSF" id="PIRSF001365">
    <property type="entry name" value="DHDPS"/>
    <property type="match status" value="1"/>
</dbReference>
<keyword evidence="6" id="KW-1185">Reference proteome</keyword>
<protein>
    <submittedName>
        <fullName evidence="5">4-hydroxy-tetrahydrodipicolinate synthase</fullName>
    </submittedName>
</protein>